<evidence type="ECO:0000256" key="5">
    <source>
        <dbReference type="ARBA" id="ARBA00022989"/>
    </source>
</evidence>
<dbReference type="InterPro" id="IPR035952">
    <property type="entry name" value="Rhomboid-like_sf"/>
</dbReference>
<dbReference type="SUPFAM" id="SSF144091">
    <property type="entry name" value="Rhomboid-like"/>
    <property type="match status" value="1"/>
</dbReference>
<keyword evidence="10" id="KW-1185">Reference proteome</keyword>
<feature type="domain" description="Peptidase S54 rhomboid" evidence="8">
    <location>
        <begin position="67"/>
        <end position="210"/>
    </location>
</feature>
<comment type="similarity">
    <text evidence="2">Belongs to the peptidase S54 family.</text>
</comment>
<dbReference type="PANTHER" id="PTHR43731:SF14">
    <property type="entry name" value="PRESENILIN-ASSOCIATED RHOMBOID-LIKE PROTEIN, MITOCHONDRIAL"/>
    <property type="match status" value="1"/>
</dbReference>
<dbReference type="EMBL" id="FWFL01000005">
    <property type="protein sequence ID" value="SLN46848.1"/>
    <property type="molecule type" value="Genomic_DNA"/>
</dbReference>
<gene>
    <name evidence="9" type="ORF">PEL8287_02430</name>
</gene>
<feature type="transmembrane region" description="Helical" evidence="7">
    <location>
        <begin position="192"/>
        <end position="210"/>
    </location>
</feature>
<evidence type="ECO:0000256" key="4">
    <source>
        <dbReference type="ARBA" id="ARBA00022801"/>
    </source>
</evidence>
<dbReference type="RefSeq" id="WP_139837781.1">
    <property type="nucleotide sequence ID" value="NZ_FWFL01000005.1"/>
</dbReference>
<dbReference type="Gene3D" id="1.20.1540.10">
    <property type="entry name" value="Rhomboid-like"/>
    <property type="match status" value="1"/>
</dbReference>
<proteinExistence type="inferred from homology"/>
<feature type="transmembrane region" description="Helical" evidence="7">
    <location>
        <begin position="132"/>
        <end position="152"/>
    </location>
</feature>
<evidence type="ECO:0000313" key="9">
    <source>
        <dbReference type="EMBL" id="SLN46848.1"/>
    </source>
</evidence>
<evidence type="ECO:0000313" key="10">
    <source>
        <dbReference type="Proteomes" id="UP000193827"/>
    </source>
</evidence>
<feature type="transmembrane region" description="Helical" evidence="7">
    <location>
        <begin position="12"/>
        <end position="31"/>
    </location>
</feature>
<keyword evidence="3 7" id="KW-0812">Transmembrane</keyword>
<feature type="transmembrane region" description="Helical" evidence="7">
    <location>
        <begin position="72"/>
        <end position="96"/>
    </location>
</feature>
<dbReference type="Proteomes" id="UP000193827">
    <property type="component" value="Unassembled WGS sequence"/>
</dbReference>
<evidence type="ECO:0000256" key="7">
    <source>
        <dbReference type="SAM" id="Phobius"/>
    </source>
</evidence>
<sequence>MIFALLPRRLPAILAIIVIACALPELVLQGADSGLWGSARWRPLSYAHGAFWVGLLHGWAPNFEFQRWTMFITYSFLHAGLGHLVVNMIALVSLGFPIITRIGQPKFSILYIASLFGGAIGFALCTTKLQPMVGASGALFGLLTAQLVWDFMDAKRKKTKTAGLVLSTLWSMVLLILLNIIMYWVASGNLAWETHLGGAIAGAVMAPFLLGKTK</sequence>
<keyword evidence="5 7" id="KW-1133">Transmembrane helix</keyword>
<dbReference type="OrthoDB" id="9797190at2"/>
<dbReference type="InterPro" id="IPR050925">
    <property type="entry name" value="Rhomboid_protease_S54"/>
</dbReference>
<dbReference type="AlphaFoldDB" id="A0A1Y5SWR2"/>
<evidence type="ECO:0000256" key="2">
    <source>
        <dbReference type="ARBA" id="ARBA00009045"/>
    </source>
</evidence>
<organism evidence="9 10">
    <name type="scientific">Roseovarius litorisediminis</name>
    <dbReference type="NCBI Taxonomy" id="1312363"/>
    <lineage>
        <taxon>Bacteria</taxon>
        <taxon>Pseudomonadati</taxon>
        <taxon>Pseudomonadota</taxon>
        <taxon>Alphaproteobacteria</taxon>
        <taxon>Rhodobacterales</taxon>
        <taxon>Roseobacteraceae</taxon>
        <taxon>Roseovarius</taxon>
    </lineage>
</organism>
<dbReference type="PANTHER" id="PTHR43731">
    <property type="entry name" value="RHOMBOID PROTEASE"/>
    <property type="match status" value="1"/>
</dbReference>
<protein>
    <submittedName>
        <fullName evidence="9">Rhomboid family protein</fullName>
    </submittedName>
</protein>
<feature type="transmembrane region" description="Helical" evidence="7">
    <location>
        <begin position="164"/>
        <end position="186"/>
    </location>
</feature>
<dbReference type="GO" id="GO:0016020">
    <property type="term" value="C:membrane"/>
    <property type="evidence" value="ECO:0007669"/>
    <property type="project" value="UniProtKB-SubCell"/>
</dbReference>
<evidence type="ECO:0000259" key="8">
    <source>
        <dbReference type="Pfam" id="PF01694"/>
    </source>
</evidence>
<dbReference type="GO" id="GO:0004252">
    <property type="term" value="F:serine-type endopeptidase activity"/>
    <property type="evidence" value="ECO:0007669"/>
    <property type="project" value="InterPro"/>
</dbReference>
<dbReference type="InterPro" id="IPR022764">
    <property type="entry name" value="Peptidase_S54_rhomboid_dom"/>
</dbReference>
<keyword evidence="6 7" id="KW-0472">Membrane</keyword>
<evidence type="ECO:0000256" key="6">
    <source>
        <dbReference type="ARBA" id="ARBA00023136"/>
    </source>
</evidence>
<reference evidence="9 10" key="1">
    <citation type="submission" date="2017-03" db="EMBL/GenBank/DDBJ databases">
        <authorList>
            <person name="Afonso C.L."/>
            <person name="Miller P.J."/>
            <person name="Scott M.A."/>
            <person name="Spackman E."/>
            <person name="Goraichik I."/>
            <person name="Dimitrov K.M."/>
            <person name="Suarez D.L."/>
            <person name="Swayne D.E."/>
        </authorList>
    </citation>
    <scope>NUCLEOTIDE SEQUENCE [LARGE SCALE GENOMIC DNA]</scope>
    <source>
        <strain evidence="9 10">CECT 8287</strain>
    </source>
</reference>
<accession>A0A1Y5SWR2</accession>
<comment type="subcellular location">
    <subcellularLocation>
        <location evidence="1">Membrane</location>
        <topology evidence="1">Multi-pass membrane protein</topology>
    </subcellularLocation>
</comment>
<feature type="transmembrane region" description="Helical" evidence="7">
    <location>
        <begin position="108"/>
        <end position="126"/>
    </location>
</feature>
<dbReference type="Pfam" id="PF01694">
    <property type="entry name" value="Rhomboid"/>
    <property type="match status" value="1"/>
</dbReference>
<evidence type="ECO:0000256" key="1">
    <source>
        <dbReference type="ARBA" id="ARBA00004141"/>
    </source>
</evidence>
<keyword evidence="4" id="KW-0378">Hydrolase</keyword>
<name>A0A1Y5SWR2_9RHOB</name>
<evidence type="ECO:0000256" key="3">
    <source>
        <dbReference type="ARBA" id="ARBA00022692"/>
    </source>
</evidence>